<gene>
    <name evidence="2" type="ORF">HPBE_LOCUS11600</name>
</gene>
<sequence>MYSGKEPRNAETDWLHRRRYITVRALAARSTCRQWVKKTRHDDTDTDCLFTPSTMHFVPLGRTMKNPRRIRRPRHSPSFL</sequence>
<evidence type="ECO:0000313" key="2">
    <source>
        <dbReference type="EMBL" id="VDO89196.1"/>
    </source>
</evidence>
<evidence type="ECO:0000313" key="4">
    <source>
        <dbReference type="WBParaSite" id="HPBE_0001159201-mRNA-1"/>
    </source>
</evidence>
<dbReference type="EMBL" id="UZAH01027163">
    <property type="protein sequence ID" value="VDO89196.1"/>
    <property type="molecule type" value="Genomic_DNA"/>
</dbReference>
<reference evidence="4" key="2">
    <citation type="submission" date="2019-09" db="UniProtKB">
        <authorList>
            <consortium name="WormBaseParasite"/>
        </authorList>
    </citation>
    <scope>IDENTIFICATION</scope>
</reference>
<feature type="compositionally biased region" description="Basic residues" evidence="1">
    <location>
        <begin position="65"/>
        <end position="80"/>
    </location>
</feature>
<name>A0A183FTY6_HELPZ</name>
<dbReference type="WBParaSite" id="HPBE_0001159201-mRNA-1">
    <property type="protein sequence ID" value="HPBE_0001159201-mRNA-1"/>
    <property type="gene ID" value="HPBE_0001159201"/>
</dbReference>
<accession>A0A183FTY6</accession>
<reference evidence="2 3" key="1">
    <citation type="submission" date="2018-11" db="EMBL/GenBank/DDBJ databases">
        <authorList>
            <consortium name="Pathogen Informatics"/>
        </authorList>
    </citation>
    <scope>NUCLEOTIDE SEQUENCE [LARGE SCALE GENOMIC DNA]</scope>
</reference>
<evidence type="ECO:0000256" key="1">
    <source>
        <dbReference type="SAM" id="MobiDB-lite"/>
    </source>
</evidence>
<organism evidence="3 4">
    <name type="scientific">Heligmosomoides polygyrus</name>
    <name type="common">Parasitic roundworm</name>
    <dbReference type="NCBI Taxonomy" id="6339"/>
    <lineage>
        <taxon>Eukaryota</taxon>
        <taxon>Metazoa</taxon>
        <taxon>Ecdysozoa</taxon>
        <taxon>Nematoda</taxon>
        <taxon>Chromadorea</taxon>
        <taxon>Rhabditida</taxon>
        <taxon>Rhabditina</taxon>
        <taxon>Rhabditomorpha</taxon>
        <taxon>Strongyloidea</taxon>
        <taxon>Heligmosomidae</taxon>
        <taxon>Heligmosomoides</taxon>
    </lineage>
</organism>
<dbReference type="AlphaFoldDB" id="A0A183FTY6"/>
<proteinExistence type="predicted"/>
<dbReference type="Proteomes" id="UP000050761">
    <property type="component" value="Unassembled WGS sequence"/>
</dbReference>
<evidence type="ECO:0000313" key="3">
    <source>
        <dbReference type="Proteomes" id="UP000050761"/>
    </source>
</evidence>
<accession>A0A3P7YLY7</accession>
<feature type="region of interest" description="Disordered" evidence="1">
    <location>
        <begin position="60"/>
        <end position="80"/>
    </location>
</feature>
<keyword evidence="3" id="KW-1185">Reference proteome</keyword>
<protein>
    <submittedName>
        <fullName evidence="2 4">Uncharacterized protein</fullName>
    </submittedName>
</protein>